<keyword evidence="2" id="KW-1185">Reference proteome</keyword>
<sequence length="348" mass="39735">MSDLASRTYIRWDAEGVEVVPPNEAQDIQATADMINESQRSQWDHTRHCFGGTHARTQGIVKGKLIVPDDLPKHLKQTELFEKGGEYPVACRYSSEPGDPGLDAIFNVEGEMFEAGAGIPTQDIEFNSTAAIELADAKTTREILELRTKYGGNKAALDKHLEQRPDAALQKARDQVPNTHLVATRLYSQTAFRFGDYVVKYCLISSSETQRKLADETVKPDHGSDVLHRWLQNYYCEHDAEYLFQVQLLENLEDQPVEYAGTAWDEEKYPWQTVARLVIPMQNSFDYERKTFWEDHLRMDPWHGLVSLRPLGSSNRVRRGVYPASSVLRRHMNGRKEVNVKSIDEIPN</sequence>
<evidence type="ECO:0000313" key="1">
    <source>
        <dbReference type="EMBL" id="KAF2142610.1"/>
    </source>
</evidence>
<evidence type="ECO:0000313" key="2">
    <source>
        <dbReference type="Proteomes" id="UP000799438"/>
    </source>
</evidence>
<organism evidence="1 2">
    <name type="scientific">Aplosporella prunicola CBS 121167</name>
    <dbReference type="NCBI Taxonomy" id="1176127"/>
    <lineage>
        <taxon>Eukaryota</taxon>
        <taxon>Fungi</taxon>
        <taxon>Dikarya</taxon>
        <taxon>Ascomycota</taxon>
        <taxon>Pezizomycotina</taxon>
        <taxon>Dothideomycetes</taxon>
        <taxon>Dothideomycetes incertae sedis</taxon>
        <taxon>Botryosphaeriales</taxon>
        <taxon>Aplosporellaceae</taxon>
        <taxon>Aplosporella</taxon>
    </lineage>
</organism>
<evidence type="ECO:0008006" key="3">
    <source>
        <dbReference type="Google" id="ProtNLM"/>
    </source>
</evidence>
<accession>A0A6A6BEN6</accession>
<dbReference type="AlphaFoldDB" id="A0A6A6BEN6"/>
<dbReference type="PANTHER" id="PTHR36195:SF4">
    <property type="entry name" value="DOMAIN PROTEIN, PUTATIVE (AFU_ORTHOLOGUE AFUA_5G01990)-RELATED"/>
    <property type="match status" value="1"/>
</dbReference>
<protein>
    <recommendedName>
        <fullName evidence="3">Catalase core domain-containing protein</fullName>
    </recommendedName>
</protein>
<dbReference type="GO" id="GO:0020037">
    <property type="term" value="F:heme binding"/>
    <property type="evidence" value="ECO:0007669"/>
    <property type="project" value="InterPro"/>
</dbReference>
<dbReference type="GeneID" id="54303192"/>
<dbReference type="Gene3D" id="2.40.180.10">
    <property type="entry name" value="Catalase core domain"/>
    <property type="match status" value="1"/>
</dbReference>
<dbReference type="RefSeq" id="XP_033398322.1">
    <property type="nucleotide sequence ID" value="XM_033545684.1"/>
</dbReference>
<dbReference type="InterPro" id="IPR020835">
    <property type="entry name" value="Catalase_sf"/>
</dbReference>
<dbReference type="SUPFAM" id="SSF56634">
    <property type="entry name" value="Heme-dependent catalase-like"/>
    <property type="match status" value="1"/>
</dbReference>
<dbReference type="EMBL" id="ML995484">
    <property type="protein sequence ID" value="KAF2142610.1"/>
    <property type="molecule type" value="Genomic_DNA"/>
</dbReference>
<dbReference type="PANTHER" id="PTHR36195">
    <property type="entry name" value="DOMAIN PROTEIN, PUTATIVE (AFU_ORTHOLOGUE AFUA_5G01990)-RELATED-RELATED"/>
    <property type="match status" value="1"/>
</dbReference>
<proteinExistence type="predicted"/>
<name>A0A6A6BEN6_9PEZI</name>
<dbReference type="Proteomes" id="UP000799438">
    <property type="component" value="Unassembled WGS sequence"/>
</dbReference>
<reference evidence="1" key="1">
    <citation type="journal article" date="2020" name="Stud. Mycol.">
        <title>101 Dothideomycetes genomes: a test case for predicting lifestyles and emergence of pathogens.</title>
        <authorList>
            <person name="Haridas S."/>
            <person name="Albert R."/>
            <person name="Binder M."/>
            <person name="Bloem J."/>
            <person name="Labutti K."/>
            <person name="Salamov A."/>
            <person name="Andreopoulos B."/>
            <person name="Baker S."/>
            <person name="Barry K."/>
            <person name="Bills G."/>
            <person name="Bluhm B."/>
            <person name="Cannon C."/>
            <person name="Castanera R."/>
            <person name="Culley D."/>
            <person name="Daum C."/>
            <person name="Ezra D."/>
            <person name="Gonzalez J."/>
            <person name="Henrissat B."/>
            <person name="Kuo A."/>
            <person name="Liang C."/>
            <person name="Lipzen A."/>
            <person name="Lutzoni F."/>
            <person name="Magnuson J."/>
            <person name="Mondo S."/>
            <person name="Nolan M."/>
            <person name="Ohm R."/>
            <person name="Pangilinan J."/>
            <person name="Park H.-J."/>
            <person name="Ramirez L."/>
            <person name="Alfaro M."/>
            <person name="Sun H."/>
            <person name="Tritt A."/>
            <person name="Yoshinaga Y."/>
            <person name="Zwiers L.-H."/>
            <person name="Turgeon B."/>
            <person name="Goodwin S."/>
            <person name="Spatafora J."/>
            <person name="Crous P."/>
            <person name="Grigoriev I."/>
        </authorList>
    </citation>
    <scope>NUCLEOTIDE SEQUENCE</scope>
    <source>
        <strain evidence="1">CBS 121167</strain>
    </source>
</reference>
<dbReference type="OrthoDB" id="3358373at2759"/>
<gene>
    <name evidence="1" type="ORF">K452DRAFT_350914</name>
</gene>